<keyword evidence="6 7" id="KW-0103">Bromodomain</keyword>
<dbReference type="PANTHER" id="PTHR16266">
    <property type="entry name" value="WD REPEAT DOMAIN 9"/>
    <property type="match status" value="1"/>
</dbReference>
<dbReference type="GO" id="GO:0008270">
    <property type="term" value="F:zinc ion binding"/>
    <property type="evidence" value="ECO:0007669"/>
    <property type="project" value="UniProtKB-KW"/>
</dbReference>
<sequence length="1648" mass="189165">MEQFLICYLMKRCGLDEVSNKVFEMFASRLDVPTKISFDGRETPISYEELICGVSEDMLRFLKMFLSCMELFKSHKSGKISEENLIFNQDTLFSITNSLKDNIINRSEFIEGIKYSGHKSIHLLFRSLRYGISPQLMPYNSRLTPLLTCFCKKFIRSNFIYAHQHMVDSEFGLGGEPASIYVIRQDRTGNVLISGGDDGIIRLWNIFTGNLLLSIRRHAGDIIDIDINSCNTLLASCCGKGQLMLTLLSGNSWIPIAIMENTDRLTYVRFAYSKQNIKPKKGDLFHETEMLISASDNAIITIYKVSDIFIHGVSHHFNLMKRMKIPEGLFKSFQNLFEQYKSKVHLPNSFDAGKSLFYKVPPLYKIDIFPLSPKAFDIYLNPLDNRGFSSDRAPNYVFFSIGAALQSLSSTEEIQINISGRNIPTKAITIQKHNDKQGYSLVFMVPLDNVQDRNEINLIDMPQNHGDHPDVSFANHSNDLVTASDDGTVILWVFSHEKIYSKTYLSTYISDRILNDSYTKKKSSIIKVITERSPTESSSDDSDYSEIESMDEGSIMRRNPIRTSRFIVKNDLHGNEDNRSIGVDGSSNMVQFIDSVQWSCDDSIIFIAHSVTSKGVLRRSRNSSLVSCIECCISYFARNSGRRYIDAVLPGTSSRISCLIPHPLSPGIVLSLTYNGGIFVISDFNKMDSSKFNLNYNILFEHRNANNPYLNGIWLNNGLGFIVSQKYGSFEIYNVCNMGGLNRQVLSQSYRFNFPEQFFLNDFSEILRDDVFGWIDPNMRKPIYMMPRSIIVDRNKMMYPENVQPPTPKESPLGIKQFSSVGNELLAKRIPIFSDLIGTSGISKAQNSKSIHYIKNAARRYIHRKKIIEGVRCIFSDTRTIPNDQTAVQSRNSLTNNEEPTWASSQSQNDGSSGAEIQSYSSDSSNDEDFDISNLSNNNTNRGLRNASLHSPTTPYIEGSSSLDDSSLEENDCDSDLTSEDSLYNEIRGSVYTTRSRCETKGKRSISYSNLDIDGIQKEIEFRYYTISNLNTIWSPDLEETKGSTIMCKLCNKSSTTIVGYQYLTKSEIEFNSLNYRPVLHGVNGSIDLGPLIGPFDYRYSTHKLERNTKLHIQNDHTYEDGFYIHTRCLITIPFLHWEIINDQIYTNLFDIINRIFKPSQETPPLPKKGLTSTFFDSNVVKFPNELSDCCYCHEYGASILCQGNKCSRQFHYHCSSLAYHSFPETVNSSFISPRESNMYWCDIMQFYLFYCPKCIHLKQSNVPYCPKRENMVNHAHSNNCSRSWLLAEDTSVGYVPQINDYLYFFPSAYICSGLDDIFFKNIILEAAADNKKSLRRSNRKLEFIKCKLIHISYAFPNDTEKCIKTILTLSTETNSGNRIEWQIRCTPNDGPDYLVLEDEVEKGIHNLEHRLRVGQENYILMDSQWHEIIIKNIKQSIIWESVEVSWKQDESSGPLSVSPWEIHESVPDIRSGQKILETSDDLIKIFVWIISQNGPNNPLSVVEFFKYPIPFYSKKNLSKYGYSSQEWVMHYWKEIPLPFSFISIIHRIRNNFYRRIESLVFDVFLVRSNCEHFNMNNNHLIQGIRSVEYELLRLIFSKRLPRYIVQANIDTSPSESEFKEKSSGHSSTMESDEEIVNQLGKRRRRRL</sequence>
<evidence type="ECO:0000256" key="2">
    <source>
        <dbReference type="ARBA" id="ARBA00022723"/>
    </source>
</evidence>
<evidence type="ECO:0000259" key="10">
    <source>
        <dbReference type="PROSITE" id="PS50014"/>
    </source>
</evidence>
<dbReference type="GO" id="GO:0005634">
    <property type="term" value="C:nucleus"/>
    <property type="evidence" value="ECO:0007669"/>
    <property type="project" value="TreeGrafter"/>
</dbReference>
<evidence type="ECO:0000313" key="11">
    <source>
        <dbReference type="EMBL" id="KAJ1613089.1"/>
    </source>
</evidence>
<dbReference type="InterPro" id="IPR036427">
    <property type="entry name" value="Bromodomain-like_sf"/>
</dbReference>
<keyword evidence="3" id="KW-0677">Repeat</keyword>
<dbReference type="SMART" id="SM00320">
    <property type="entry name" value="WD40"/>
    <property type="match status" value="5"/>
</dbReference>
<dbReference type="Gene3D" id="2.130.10.10">
    <property type="entry name" value="YVTN repeat-like/Quinoprotein amine dehydrogenase"/>
    <property type="match status" value="1"/>
</dbReference>
<dbReference type="InterPro" id="IPR019775">
    <property type="entry name" value="WD40_repeat_CS"/>
</dbReference>
<dbReference type="Gene3D" id="1.20.920.10">
    <property type="entry name" value="Bromodomain-like"/>
    <property type="match status" value="1"/>
</dbReference>
<dbReference type="Pfam" id="PF00400">
    <property type="entry name" value="WD40"/>
    <property type="match status" value="2"/>
</dbReference>
<dbReference type="Pfam" id="PF00439">
    <property type="entry name" value="Bromodomain"/>
    <property type="match status" value="1"/>
</dbReference>
<dbReference type="InterPro" id="IPR001487">
    <property type="entry name" value="Bromodomain"/>
</dbReference>
<dbReference type="SUPFAM" id="SSF47370">
    <property type="entry name" value="Bromodomain"/>
    <property type="match status" value="1"/>
</dbReference>
<proteinExistence type="predicted"/>
<dbReference type="PROSITE" id="PS00678">
    <property type="entry name" value="WD_REPEATS_1"/>
    <property type="match status" value="1"/>
</dbReference>
<dbReference type="PROSITE" id="PS50082">
    <property type="entry name" value="WD_REPEATS_2"/>
    <property type="match status" value="1"/>
</dbReference>
<dbReference type="PROSITE" id="PS50014">
    <property type="entry name" value="BROMODOMAIN_2"/>
    <property type="match status" value="1"/>
</dbReference>
<dbReference type="InterPro" id="IPR052060">
    <property type="entry name" value="Bromo_WD_repeat"/>
</dbReference>
<keyword evidence="4" id="KW-0863">Zinc-finger</keyword>
<gene>
    <name evidence="11" type="ORF">OJ253_309</name>
</gene>
<dbReference type="InterPro" id="IPR001680">
    <property type="entry name" value="WD40_rpt"/>
</dbReference>
<evidence type="ECO:0000256" key="3">
    <source>
        <dbReference type="ARBA" id="ARBA00022737"/>
    </source>
</evidence>
<dbReference type="EMBL" id="JAPCXC010000004">
    <property type="protein sequence ID" value="KAJ1613089.1"/>
    <property type="molecule type" value="Genomic_DNA"/>
</dbReference>
<feature type="repeat" description="WD" evidence="8">
    <location>
        <begin position="173"/>
        <end position="214"/>
    </location>
</feature>
<feature type="compositionally biased region" description="Polar residues" evidence="9">
    <location>
        <begin position="885"/>
        <end position="924"/>
    </location>
</feature>
<feature type="region of interest" description="Disordered" evidence="9">
    <location>
        <begin position="531"/>
        <end position="553"/>
    </location>
</feature>
<protein>
    <submittedName>
        <fullName evidence="11">Bromo and PHD domain-containing protein</fullName>
    </submittedName>
</protein>
<evidence type="ECO:0000256" key="8">
    <source>
        <dbReference type="PROSITE-ProRule" id="PRU00221"/>
    </source>
</evidence>
<dbReference type="GO" id="GO:0007010">
    <property type="term" value="P:cytoskeleton organization"/>
    <property type="evidence" value="ECO:0007669"/>
    <property type="project" value="TreeGrafter"/>
</dbReference>
<evidence type="ECO:0000256" key="6">
    <source>
        <dbReference type="ARBA" id="ARBA00023117"/>
    </source>
</evidence>
<dbReference type="InterPro" id="IPR015943">
    <property type="entry name" value="WD40/YVTN_repeat-like_dom_sf"/>
</dbReference>
<evidence type="ECO:0000256" key="1">
    <source>
        <dbReference type="ARBA" id="ARBA00022574"/>
    </source>
</evidence>
<feature type="region of interest" description="Disordered" evidence="9">
    <location>
        <begin position="1615"/>
        <end position="1648"/>
    </location>
</feature>
<keyword evidence="1 8" id="KW-0853">WD repeat</keyword>
<dbReference type="SMART" id="SM00249">
    <property type="entry name" value="PHD"/>
    <property type="match status" value="1"/>
</dbReference>
<dbReference type="OrthoDB" id="538223at2759"/>
<dbReference type="InterPro" id="IPR001965">
    <property type="entry name" value="Znf_PHD"/>
</dbReference>
<evidence type="ECO:0000256" key="4">
    <source>
        <dbReference type="ARBA" id="ARBA00022771"/>
    </source>
</evidence>
<accession>A0A9D5HYL8</accession>
<evidence type="ECO:0000256" key="5">
    <source>
        <dbReference type="ARBA" id="ARBA00022833"/>
    </source>
</evidence>
<feature type="compositionally biased region" description="Acidic residues" evidence="9">
    <location>
        <begin position="538"/>
        <end position="551"/>
    </location>
</feature>
<reference evidence="11" key="1">
    <citation type="submission" date="2022-10" db="EMBL/GenBank/DDBJ databases">
        <title>Adaptive evolution leads to modifications in subtelomeric GC content in a zoonotic Cryptosporidium species.</title>
        <authorList>
            <person name="Li J."/>
            <person name="Feng Y."/>
            <person name="Xiao L."/>
        </authorList>
    </citation>
    <scope>NUCLEOTIDE SEQUENCE</scope>
    <source>
        <strain evidence="11">33844</strain>
    </source>
</reference>
<dbReference type="PANTHER" id="PTHR16266:SF17">
    <property type="entry name" value="BRWD3"/>
    <property type="match status" value="1"/>
</dbReference>
<dbReference type="GO" id="GO:0006357">
    <property type="term" value="P:regulation of transcription by RNA polymerase II"/>
    <property type="evidence" value="ECO:0007669"/>
    <property type="project" value="TreeGrafter"/>
</dbReference>
<feature type="domain" description="Bromo" evidence="10">
    <location>
        <begin position="1504"/>
        <end position="1582"/>
    </location>
</feature>
<dbReference type="Proteomes" id="UP001067231">
    <property type="component" value="Unassembled WGS sequence"/>
</dbReference>
<dbReference type="GO" id="GO:0008360">
    <property type="term" value="P:regulation of cell shape"/>
    <property type="evidence" value="ECO:0007669"/>
    <property type="project" value="TreeGrafter"/>
</dbReference>
<name>A0A9D5HYL8_9CRYT</name>
<dbReference type="PROSITE" id="PS50294">
    <property type="entry name" value="WD_REPEATS_REGION"/>
    <property type="match status" value="1"/>
</dbReference>
<dbReference type="InterPro" id="IPR036322">
    <property type="entry name" value="WD40_repeat_dom_sf"/>
</dbReference>
<comment type="caution">
    <text evidence="11">The sequence shown here is derived from an EMBL/GenBank/DDBJ whole genome shotgun (WGS) entry which is preliminary data.</text>
</comment>
<dbReference type="SUPFAM" id="SSF50978">
    <property type="entry name" value="WD40 repeat-like"/>
    <property type="match status" value="1"/>
</dbReference>
<feature type="region of interest" description="Disordered" evidence="9">
    <location>
        <begin position="885"/>
        <end position="979"/>
    </location>
</feature>
<evidence type="ECO:0000256" key="7">
    <source>
        <dbReference type="PROSITE-ProRule" id="PRU00035"/>
    </source>
</evidence>
<organism evidence="11">
    <name type="scientific">Cryptosporidium canis</name>
    <dbReference type="NCBI Taxonomy" id="195482"/>
    <lineage>
        <taxon>Eukaryota</taxon>
        <taxon>Sar</taxon>
        <taxon>Alveolata</taxon>
        <taxon>Apicomplexa</taxon>
        <taxon>Conoidasida</taxon>
        <taxon>Coccidia</taxon>
        <taxon>Eucoccidiorida</taxon>
        <taxon>Eimeriorina</taxon>
        <taxon>Cryptosporidiidae</taxon>
        <taxon>Cryptosporidium</taxon>
    </lineage>
</organism>
<feature type="compositionally biased region" description="Acidic residues" evidence="9">
    <location>
        <begin position="966"/>
        <end position="979"/>
    </location>
</feature>
<evidence type="ECO:0000256" key="9">
    <source>
        <dbReference type="SAM" id="MobiDB-lite"/>
    </source>
</evidence>
<keyword evidence="2" id="KW-0479">Metal-binding</keyword>
<feature type="compositionally biased region" description="Polar residues" evidence="9">
    <location>
        <begin position="933"/>
        <end position="954"/>
    </location>
</feature>
<keyword evidence="5" id="KW-0862">Zinc</keyword>